<keyword evidence="2" id="KW-0175">Coiled coil</keyword>
<dbReference type="SMART" id="SM00343">
    <property type="entry name" value="ZnF_C2HC"/>
    <property type="match status" value="1"/>
</dbReference>
<evidence type="ECO:0000313" key="6">
    <source>
        <dbReference type="WBParaSite" id="Pan_g10668.t1"/>
    </source>
</evidence>
<dbReference type="Gene3D" id="4.10.60.10">
    <property type="entry name" value="Zinc finger, CCHC-type"/>
    <property type="match status" value="1"/>
</dbReference>
<dbReference type="GO" id="GO:0008270">
    <property type="term" value="F:zinc ion binding"/>
    <property type="evidence" value="ECO:0007669"/>
    <property type="project" value="UniProtKB-KW"/>
</dbReference>
<keyword evidence="1" id="KW-0862">Zinc</keyword>
<evidence type="ECO:0000256" key="1">
    <source>
        <dbReference type="PROSITE-ProRule" id="PRU00047"/>
    </source>
</evidence>
<reference evidence="6" key="2">
    <citation type="submission" date="2020-10" db="UniProtKB">
        <authorList>
            <consortium name="WormBaseParasite"/>
        </authorList>
    </citation>
    <scope>IDENTIFICATION</scope>
</reference>
<feature type="region of interest" description="Disordered" evidence="3">
    <location>
        <begin position="966"/>
        <end position="990"/>
    </location>
</feature>
<evidence type="ECO:0000256" key="2">
    <source>
        <dbReference type="SAM" id="Coils"/>
    </source>
</evidence>
<feature type="domain" description="CCHC-type" evidence="4">
    <location>
        <begin position="369"/>
        <end position="384"/>
    </location>
</feature>
<keyword evidence="5" id="KW-1185">Reference proteome</keyword>
<dbReference type="SUPFAM" id="SSF57756">
    <property type="entry name" value="Retrovirus zinc finger-like domains"/>
    <property type="match status" value="1"/>
</dbReference>
<accession>A0A7E4UMT5</accession>
<sequence length="1361" mass="155322">MTLVQELEAIFGSAAPAMPTSIKQSTELYAALHRKIERSARDMRANPDIVNTALGTVSQRIEAMAGDFVTMQGAIRALTEEPRRDGALAGVQELVSAVEQRVRTIEEANNPAQPNGADQMEERLMQMEGRIQALENRGHQPAAARVNMVQPFDRIVSEATLPKYGIGSEISFAEWARQLRDVIDLGDNLAEERKLAHLKIKLTGWTRQQFDELAEEQKGTLEDAITALTRIFDSEENSPSDLATLKAFPRMQPGENVLLYAEKLEKRVERALTGATEEVRKARLLEEFLDRLPYQMACHVREKAPRDFKEALRHARNIEAIWAIPAAHADGVGSLRSEDTKAIAALQKDIEGLRVSVAENNQVFYQRLCFRCQKPGHFARYCPQGSPTWQDHRVCSEYDAGWQATGDNQQHLNEVTSNPRHEPLDGKTQRILELERQVEGLKQQNAQLAEGGKRILTIQPRSDLGRHNREAKSSLVATGWTTVALAMTLLGAMTVVTAAVPRLNEREDHLTEFTLPIKMPCASSNVEIPDGIRLPSYRPDMAAEATWVIRCQLAKQIRGYRSILEKKQHIKLEKQQLEMSKAEGQRKRENDSCIRGNNVLRTWEATQKSRLQYKKMTNWLGTAYNNSWVTKESEFAITFKEAARRKDCDWKLTISEKGNALEVNNWLEMTPRRREKRYAFKDVGTMKFPKSAARLTRLAKATKRFTARCSAPLHDKGFATMRNVWISFIVMRTTDTSMATKRRLGREEVHPVTTMARALRIEPRMQLSRYQSKGDGSKDFYDCLASWLTMDEQKRRTFLKIKSLLVTKERIAKCLRRENDVIQLGEETTESKRRCLEGRSPATPELQSIDGNKRLSMKTPKMPVVHSCQPTKEETLPSRNLEGELSKIKILRRSYKGKPGCHVYAEDTGVTKIGWIAFRYEASCDMWQIGTFLCWVALTSESGERILLLLLAGKHSKGKTVQPLQEALGNLPRGAEAEEEKGSSSEKWEKRKRESVAIDRSWWSYAESVAITETKRQMALVKINNIKTRDLTDTGVGLSTSHQMMTTAAEARVSNPRGVTLKRHELPVEMSVTGIGRRTNLHLVQKLAMQMRCQIAKRNRKRFLLEIKWTIRMCMKPVWLTVSTVREIKKSEENESHGSVTWFTDMTLGEVSELKDKGDKGKNSGVVKTVLPREIYTDYVVKVDQGGSSEGDQRASAKDVEVFIKSTCDMASRTLLADTMRRNREKPPRCRPPRVSEKRKSELRKFIRRQTNRWRRKTLELPWAFDVVFVLIESSPVNYTIIRIKVRLDKQGWQSKLDRATAKKVERVMEYEMCNYMEVTSLTKWQLLLKIKLMRHDDLHVEKSSDETGKVAKRRRVAVSC</sequence>
<dbReference type="InterPro" id="IPR001878">
    <property type="entry name" value="Znf_CCHC"/>
</dbReference>
<name>A0A7E4UMT5_PANRE</name>
<dbReference type="Pfam" id="PF00098">
    <property type="entry name" value="zf-CCHC"/>
    <property type="match status" value="1"/>
</dbReference>
<evidence type="ECO:0000313" key="5">
    <source>
        <dbReference type="Proteomes" id="UP000492821"/>
    </source>
</evidence>
<dbReference type="GO" id="GO:0003676">
    <property type="term" value="F:nucleic acid binding"/>
    <property type="evidence" value="ECO:0007669"/>
    <property type="project" value="InterPro"/>
</dbReference>
<keyword evidence="1" id="KW-0863">Zinc-finger</keyword>
<evidence type="ECO:0000259" key="4">
    <source>
        <dbReference type="PROSITE" id="PS50158"/>
    </source>
</evidence>
<feature type="compositionally biased region" description="Basic and acidic residues" evidence="3">
    <location>
        <begin position="980"/>
        <end position="990"/>
    </location>
</feature>
<proteinExistence type="predicted"/>
<keyword evidence="1" id="KW-0479">Metal-binding</keyword>
<dbReference type="GO" id="GO:0019899">
    <property type="term" value="F:enzyme binding"/>
    <property type="evidence" value="ECO:0007669"/>
    <property type="project" value="UniProtKB-ARBA"/>
</dbReference>
<evidence type="ECO:0000256" key="3">
    <source>
        <dbReference type="SAM" id="MobiDB-lite"/>
    </source>
</evidence>
<dbReference type="Proteomes" id="UP000492821">
    <property type="component" value="Unassembled WGS sequence"/>
</dbReference>
<protein>
    <submittedName>
        <fullName evidence="6">CCHC-type domain-containing protein</fullName>
    </submittedName>
</protein>
<dbReference type="WBParaSite" id="Pan_g10668.t1">
    <property type="protein sequence ID" value="Pan_g10668.t1"/>
    <property type="gene ID" value="Pan_g10668"/>
</dbReference>
<dbReference type="PROSITE" id="PS50158">
    <property type="entry name" value="ZF_CCHC"/>
    <property type="match status" value="1"/>
</dbReference>
<feature type="coiled-coil region" evidence="2">
    <location>
        <begin position="424"/>
        <end position="451"/>
    </location>
</feature>
<reference evidence="5" key="1">
    <citation type="journal article" date="2013" name="Genetics">
        <title>The draft genome and transcriptome of Panagrellus redivivus are shaped by the harsh demands of a free-living lifestyle.</title>
        <authorList>
            <person name="Srinivasan J."/>
            <person name="Dillman A.R."/>
            <person name="Macchietto M.G."/>
            <person name="Heikkinen L."/>
            <person name="Lakso M."/>
            <person name="Fracchia K.M."/>
            <person name="Antoshechkin I."/>
            <person name="Mortazavi A."/>
            <person name="Wong G."/>
            <person name="Sternberg P.W."/>
        </authorList>
    </citation>
    <scope>NUCLEOTIDE SEQUENCE [LARGE SCALE GENOMIC DNA]</scope>
    <source>
        <strain evidence="5">MT8872</strain>
    </source>
</reference>
<dbReference type="InterPro" id="IPR036875">
    <property type="entry name" value="Znf_CCHC_sf"/>
</dbReference>
<organism evidence="5 6">
    <name type="scientific">Panagrellus redivivus</name>
    <name type="common">Microworm</name>
    <dbReference type="NCBI Taxonomy" id="6233"/>
    <lineage>
        <taxon>Eukaryota</taxon>
        <taxon>Metazoa</taxon>
        <taxon>Ecdysozoa</taxon>
        <taxon>Nematoda</taxon>
        <taxon>Chromadorea</taxon>
        <taxon>Rhabditida</taxon>
        <taxon>Tylenchina</taxon>
        <taxon>Panagrolaimomorpha</taxon>
        <taxon>Panagrolaimoidea</taxon>
        <taxon>Panagrolaimidae</taxon>
        <taxon>Panagrellus</taxon>
    </lineage>
</organism>